<evidence type="ECO:0000313" key="2">
    <source>
        <dbReference type="EMBL" id="MEE1945058.1"/>
    </source>
</evidence>
<evidence type="ECO:0000313" key="3">
    <source>
        <dbReference type="Proteomes" id="UP001336835"/>
    </source>
</evidence>
<dbReference type="Proteomes" id="UP001336835">
    <property type="component" value="Unassembled WGS sequence"/>
</dbReference>
<dbReference type="EMBL" id="JAZDQT010000001">
    <property type="protein sequence ID" value="MEE1945058.1"/>
    <property type="molecule type" value="Genomic_DNA"/>
</dbReference>
<organism evidence="2 3">
    <name type="scientific">Pedobacter albus</name>
    <dbReference type="NCBI Taxonomy" id="3113905"/>
    <lineage>
        <taxon>Bacteria</taxon>
        <taxon>Pseudomonadati</taxon>
        <taxon>Bacteroidota</taxon>
        <taxon>Sphingobacteriia</taxon>
        <taxon>Sphingobacteriales</taxon>
        <taxon>Sphingobacteriaceae</taxon>
        <taxon>Pedobacter</taxon>
    </lineage>
</organism>
<comment type="caution">
    <text evidence="2">The sequence shown here is derived from an EMBL/GenBank/DDBJ whole genome shotgun (WGS) entry which is preliminary data.</text>
</comment>
<proteinExistence type="predicted"/>
<accession>A0ABU7I6F0</accession>
<evidence type="ECO:0008006" key="4">
    <source>
        <dbReference type="Google" id="ProtNLM"/>
    </source>
</evidence>
<keyword evidence="1" id="KW-0812">Transmembrane</keyword>
<sequence>MNKIFFEVIAFSILTLMGIIVSYQANRIAETQTYLTKKGMLPQIELRTSHEPDTVKPFVNTRYYIFNRGGQLSDFNISVDSRLMFISTGIKDVDTISLVVYNYWDLQTTLTGDSQGLLATFTNGHNSMHEQKLRSELINLGYFSIETFLQISYKNTIDDDIKTEYYQHGNNRTKLSRAEWDKANEELAFAKVKLSFQDIKADTIVSLLKVKRAFKQ</sequence>
<reference evidence="2 3" key="1">
    <citation type="submission" date="2024-01" db="EMBL/GenBank/DDBJ databases">
        <title>Pedobacter sp. nov., isolated from fresh soil.</title>
        <authorList>
            <person name="Le N.T.T."/>
        </authorList>
    </citation>
    <scope>NUCLEOTIDE SEQUENCE [LARGE SCALE GENOMIC DNA]</scope>
    <source>
        <strain evidence="2 3">KR3-3</strain>
    </source>
</reference>
<keyword evidence="3" id="KW-1185">Reference proteome</keyword>
<keyword evidence="1" id="KW-1133">Transmembrane helix</keyword>
<keyword evidence="1" id="KW-0472">Membrane</keyword>
<gene>
    <name evidence="2" type="ORF">VRU48_08065</name>
</gene>
<protein>
    <recommendedName>
        <fullName evidence="4">DUF4230 domain-containing protein</fullName>
    </recommendedName>
</protein>
<evidence type="ECO:0000256" key="1">
    <source>
        <dbReference type="SAM" id="Phobius"/>
    </source>
</evidence>
<feature type="transmembrane region" description="Helical" evidence="1">
    <location>
        <begin position="5"/>
        <end position="25"/>
    </location>
</feature>
<dbReference type="RefSeq" id="WP_330107410.1">
    <property type="nucleotide sequence ID" value="NZ_JAZDQT010000001.1"/>
</dbReference>
<name>A0ABU7I6F0_9SPHI</name>